<comment type="caution">
    <text evidence="2">The sequence shown here is derived from an EMBL/GenBank/DDBJ whole genome shotgun (WGS) entry which is preliminary data.</text>
</comment>
<dbReference type="EMBL" id="CAMXCT020000657">
    <property type="protein sequence ID" value="CAL1135124.1"/>
    <property type="molecule type" value="Genomic_DNA"/>
</dbReference>
<reference evidence="3 4" key="2">
    <citation type="submission" date="2024-05" db="EMBL/GenBank/DDBJ databases">
        <authorList>
            <person name="Chen Y."/>
            <person name="Shah S."/>
            <person name="Dougan E. K."/>
            <person name="Thang M."/>
            <person name="Chan C."/>
        </authorList>
    </citation>
    <scope>NUCLEOTIDE SEQUENCE [LARGE SCALE GENOMIC DNA]</scope>
</reference>
<name>A0A9P1BYE1_9DINO</name>
<dbReference type="EMBL" id="CAMXCT010000657">
    <property type="protein sequence ID" value="CAI3981749.1"/>
    <property type="molecule type" value="Genomic_DNA"/>
</dbReference>
<dbReference type="InterPro" id="IPR018790">
    <property type="entry name" value="DUF2358"/>
</dbReference>
<evidence type="ECO:0000256" key="1">
    <source>
        <dbReference type="SAM" id="MobiDB-lite"/>
    </source>
</evidence>
<accession>A0A9P1BYE1</accession>
<dbReference type="AlphaFoldDB" id="A0A9P1BYE1"/>
<gene>
    <name evidence="2" type="ORF">C1SCF055_LOCUS9510</name>
</gene>
<evidence type="ECO:0000313" key="4">
    <source>
        <dbReference type="Proteomes" id="UP001152797"/>
    </source>
</evidence>
<dbReference type="PANTHER" id="PTHR31094:SF2">
    <property type="entry name" value="RIKEN CDNA 2310061I04 GENE"/>
    <property type="match status" value="1"/>
</dbReference>
<organism evidence="2">
    <name type="scientific">Cladocopium goreaui</name>
    <dbReference type="NCBI Taxonomy" id="2562237"/>
    <lineage>
        <taxon>Eukaryota</taxon>
        <taxon>Sar</taxon>
        <taxon>Alveolata</taxon>
        <taxon>Dinophyceae</taxon>
        <taxon>Suessiales</taxon>
        <taxon>Symbiodiniaceae</taxon>
        <taxon>Cladocopium</taxon>
    </lineage>
</organism>
<dbReference type="EMBL" id="CAMXCT030000657">
    <property type="protein sequence ID" value="CAL4769061.1"/>
    <property type="molecule type" value="Genomic_DNA"/>
</dbReference>
<dbReference type="Pfam" id="PF10184">
    <property type="entry name" value="DUF2358"/>
    <property type="match status" value="1"/>
</dbReference>
<feature type="compositionally biased region" description="Pro residues" evidence="1">
    <location>
        <begin position="346"/>
        <end position="355"/>
    </location>
</feature>
<evidence type="ECO:0000313" key="2">
    <source>
        <dbReference type="EMBL" id="CAI3981749.1"/>
    </source>
</evidence>
<evidence type="ECO:0000313" key="3">
    <source>
        <dbReference type="EMBL" id="CAL4769061.1"/>
    </source>
</evidence>
<dbReference type="OrthoDB" id="407547at2759"/>
<dbReference type="PANTHER" id="PTHR31094">
    <property type="entry name" value="RIKEN CDNA 2310061I04 GENE"/>
    <property type="match status" value="1"/>
</dbReference>
<dbReference type="Proteomes" id="UP001152797">
    <property type="component" value="Unassembled WGS sequence"/>
</dbReference>
<proteinExistence type="predicted"/>
<sequence length="355" mass="39268">MAGWRSGLRILRPCQAVLGIILLWRTAPTFTTGSSTLAPARTLQRAAESSASSGASATFKPPGMDGWQVKVAHAVDVLHDDVPEMFLSYGGMGGHMPDFSIYSDEIQFVDERAPGMVMRGLPMYKRFLSALRWSLRSMFEESKLEVTSMGRTLVNSQLSVRWRLHLWPKGLMNVALEMLSPSLKSWGLHQNVHHEWEAPFIVEGYSNYEFDPWTAEVTRHSVDIKNPPLFITDLLKQYSTSEIHAVPYGRLSVPYGMQGLSLRGSSKGFQFAGATLGQPVTPEAPAVTRQAGSNWPVPESCEDDFDCNGGRANFPLQCCELPLLGKFCCKPPDGDPSPDTKDPAWLPLPVPSNDR</sequence>
<keyword evidence="4" id="KW-1185">Reference proteome</keyword>
<reference evidence="2" key="1">
    <citation type="submission" date="2022-10" db="EMBL/GenBank/DDBJ databases">
        <authorList>
            <person name="Chen Y."/>
            <person name="Dougan E. K."/>
            <person name="Chan C."/>
            <person name="Rhodes N."/>
            <person name="Thang M."/>
        </authorList>
    </citation>
    <scope>NUCLEOTIDE SEQUENCE</scope>
</reference>
<protein>
    <submittedName>
        <fullName evidence="2">Uncharacterized protein</fullName>
    </submittedName>
</protein>
<feature type="region of interest" description="Disordered" evidence="1">
    <location>
        <begin position="332"/>
        <end position="355"/>
    </location>
</feature>